<accession>A0A8J3Y512</accession>
<dbReference type="InterPro" id="IPR045851">
    <property type="entry name" value="AMP-bd_C_sf"/>
</dbReference>
<dbReference type="InterPro" id="IPR020845">
    <property type="entry name" value="AMP-binding_CS"/>
</dbReference>
<dbReference type="Pfam" id="PF00501">
    <property type="entry name" value="AMP-binding"/>
    <property type="match status" value="2"/>
</dbReference>
<gene>
    <name evidence="3" type="ORF">Sya03_12150</name>
</gene>
<protein>
    <submittedName>
        <fullName evidence="3">Uncharacterized protein</fullName>
    </submittedName>
</protein>
<sequence>MADRLDLAAALVRHALTRPHAPALHWHDETVSYAELHASALRAANRLAGLDLGRDEPVAVVAAKSPAAIALVLGCLITRRPVLLPSPALPEQTLTALAEQAGCRYVLGVGDTRTVTPGPPVVPAGTAMLLTTSGSTGLPKVVPVPAGAMRRFAAWAGDAFGLGPGRAVLNYAPLNFDLCLLDVWATLAHGGAVVLVDPERATQGRHLAGLLTRHDVAVVQAVPMAFGLLQETGETFGAVRHAMVTGDAVAERTLAGLPALFPGARLHNVYGCTETNDSFVHEIDPAEGTPVPIGRPLPGVAAAVVDAAGAVLDGPGEGELYVRTPFQTPGYLDPARTAERFTTDPRGLDAEPWYRTGDLVRRDAAGRLLLIGRSDFQVKIRGVAVNTAEIERILLAHPDIVEAAVVAGPDPVAGHRLLSTVRRRPASRINSLTLRQHCAGRLPRAAIPSVLRIVDDPLPRTSTGKVDRTAVGRLAEPVAAEERKS</sequence>
<dbReference type="GO" id="GO:0005737">
    <property type="term" value="C:cytoplasm"/>
    <property type="evidence" value="ECO:0007669"/>
    <property type="project" value="TreeGrafter"/>
</dbReference>
<dbReference type="GO" id="GO:0031177">
    <property type="term" value="F:phosphopantetheine binding"/>
    <property type="evidence" value="ECO:0007669"/>
    <property type="project" value="TreeGrafter"/>
</dbReference>
<comment type="caution">
    <text evidence="3">The sequence shown here is derived from an EMBL/GenBank/DDBJ whole genome shotgun (WGS) entry which is preliminary data.</text>
</comment>
<keyword evidence="4" id="KW-1185">Reference proteome</keyword>
<dbReference type="Gene3D" id="3.30.300.30">
    <property type="match status" value="1"/>
</dbReference>
<dbReference type="SUPFAM" id="SSF56801">
    <property type="entry name" value="Acetyl-CoA synthetase-like"/>
    <property type="match status" value="1"/>
</dbReference>
<dbReference type="Gene3D" id="3.40.50.12780">
    <property type="entry name" value="N-terminal domain of ligase-like"/>
    <property type="match status" value="1"/>
</dbReference>
<organism evidence="3 4">
    <name type="scientific">Spirilliplanes yamanashiensis</name>
    <dbReference type="NCBI Taxonomy" id="42233"/>
    <lineage>
        <taxon>Bacteria</taxon>
        <taxon>Bacillati</taxon>
        <taxon>Actinomycetota</taxon>
        <taxon>Actinomycetes</taxon>
        <taxon>Micromonosporales</taxon>
        <taxon>Micromonosporaceae</taxon>
        <taxon>Spirilliplanes</taxon>
    </lineage>
</organism>
<dbReference type="PANTHER" id="PTHR45527:SF1">
    <property type="entry name" value="FATTY ACID SYNTHASE"/>
    <property type="match status" value="1"/>
</dbReference>
<dbReference type="PANTHER" id="PTHR45527">
    <property type="entry name" value="NONRIBOSOMAL PEPTIDE SYNTHETASE"/>
    <property type="match status" value="1"/>
</dbReference>
<dbReference type="Proteomes" id="UP000652013">
    <property type="component" value="Unassembled WGS sequence"/>
</dbReference>
<dbReference type="PROSITE" id="PS00455">
    <property type="entry name" value="AMP_BINDING"/>
    <property type="match status" value="1"/>
</dbReference>
<evidence type="ECO:0000313" key="4">
    <source>
        <dbReference type="Proteomes" id="UP000652013"/>
    </source>
</evidence>
<dbReference type="InterPro" id="IPR025110">
    <property type="entry name" value="AMP-bd_C"/>
</dbReference>
<feature type="domain" description="AMP-dependent synthetase/ligase" evidence="1">
    <location>
        <begin position="118"/>
        <end position="332"/>
    </location>
</feature>
<evidence type="ECO:0000313" key="3">
    <source>
        <dbReference type="EMBL" id="GIJ01863.1"/>
    </source>
</evidence>
<dbReference type="EMBL" id="BOOY01000006">
    <property type="protein sequence ID" value="GIJ01863.1"/>
    <property type="molecule type" value="Genomic_DNA"/>
</dbReference>
<evidence type="ECO:0000259" key="1">
    <source>
        <dbReference type="Pfam" id="PF00501"/>
    </source>
</evidence>
<dbReference type="AlphaFoldDB" id="A0A8J3Y512"/>
<dbReference type="RefSeq" id="WP_203937178.1">
    <property type="nucleotide sequence ID" value="NZ_BAAAGJ010000005.1"/>
</dbReference>
<proteinExistence type="predicted"/>
<feature type="domain" description="AMP-dependent synthetase/ligase" evidence="1">
    <location>
        <begin position="13"/>
        <end position="108"/>
    </location>
</feature>
<dbReference type="InterPro" id="IPR000873">
    <property type="entry name" value="AMP-dep_synth/lig_dom"/>
</dbReference>
<evidence type="ECO:0000259" key="2">
    <source>
        <dbReference type="Pfam" id="PF13193"/>
    </source>
</evidence>
<dbReference type="GO" id="GO:0043041">
    <property type="term" value="P:amino acid activation for nonribosomal peptide biosynthetic process"/>
    <property type="evidence" value="ECO:0007669"/>
    <property type="project" value="TreeGrafter"/>
</dbReference>
<reference evidence="3" key="1">
    <citation type="submission" date="2021-01" db="EMBL/GenBank/DDBJ databases">
        <title>Whole genome shotgun sequence of Spirilliplanes yamanashiensis NBRC 15828.</title>
        <authorList>
            <person name="Komaki H."/>
            <person name="Tamura T."/>
        </authorList>
    </citation>
    <scope>NUCLEOTIDE SEQUENCE</scope>
    <source>
        <strain evidence="3">NBRC 15828</strain>
    </source>
</reference>
<name>A0A8J3Y512_9ACTN</name>
<dbReference type="InterPro" id="IPR042099">
    <property type="entry name" value="ANL_N_sf"/>
</dbReference>
<dbReference type="Pfam" id="PF13193">
    <property type="entry name" value="AMP-binding_C"/>
    <property type="match status" value="1"/>
</dbReference>
<dbReference type="GO" id="GO:0044550">
    <property type="term" value="P:secondary metabolite biosynthetic process"/>
    <property type="evidence" value="ECO:0007669"/>
    <property type="project" value="TreeGrafter"/>
</dbReference>
<feature type="domain" description="AMP-binding enzyme C-terminal" evidence="2">
    <location>
        <begin position="389"/>
        <end position="465"/>
    </location>
</feature>